<proteinExistence type="predicted"/>
<dbReference type="EMBL" id="PTIY01000010">
    <property type="protein sequence ID" value="PPK69370.1"/>
    <property type="molecule type" value="Genomic_DNA"/>
</dbReference>
<comment type="caution">
    <text evidence="1">The sequence shown here is derived from an EMBL/GenBank/DDBJ whole genome shotgun (WGS) entry which is preliminary data.</text>
</comment>
<dbReference type="AlphaFoldDB" id="A0A2S6GW15"/>
<dbReference type="Proteomes" id="UP000238071">
    <property type="component" value="Unassembled WGS sequence"/>
</dbReference>
<evidence type="ECO:0000313" key="1">
    <source>
        <dbReference type="EMBL" id="PPK69370.1"/>
    </source>
</evidence>
<reference evidence="1 2" key="1">
    <citation type="submission" date="2018-02" db="EMBL/GenBank/DDBJ databases">
        <title>Subsurface microbial communities from deep shales in Ohio and West Virginia, USA.</title>
        <authorList>
            <person name="Wrighton K."/>
        </authorList>
    </citation>
    <scope>NUCLEOTIDE SEQUENCE [LARGE SCALE GENOMIC DNA]</scope>
    <source>
        <strain evidence="1 2">OWC-G53F</strain>
    </source>
</reference>
<keyword evidence="2" id="KW-1185">Reference proteome</keyword>
<dbReference type="OrthoDB" id="7345868at2"/>
<sequence length="203" mass="23786">MSIQKEFVLRYRVDGHVRFQIPAQVCNVDAAKAVTDGISKIDGVYRAKLYRGQQKLSIRFDEAVCDFKSLARQLFQLLADLEKNGDLNPKPVSKSMLWKEKVKSKLDGFKATRWAKEKFGDAKETVQAAKIITKMGMKKPAAFMKDPEKAIIDFLNDILVIFLIRLHWNNITQHWLVRPFAHRYEWMALFYMFFLLVRSRRQK</sequence>
<dbReference type="RefSeq" id="WP_104424396.1">
    <property type="nucleotide sequence ID" value="NZ_PTIY01000010.1"/>
</dbReference>
<evidence type="ECO:0000313" key="2">
    <source>
        <dbReference type="Proteomes" id="UP000238071"/>
    </source>
</evidence>
<name>A0A2S6GW15_9GAMM</name>
<gene>
    <name evidence="1" type="ORF">B0F88_110156</name>
</gene>
<accession>A0A2S6GW15</accession>
<organism evidence="1 2">
    <name type="scientific">Methylobacter tundripaludum</name>
    <dbReference type="NCBI Taxonomy" id="173365"/>
    <lineage>
        <taxon>Bacteria</taxon>
        <taxon>Pseudomonadati</taxon>
        <taxon>Pseudomonadota</taxon>
        <taxon>Gammaproteobacteria</taxon>
        <taxon>Methylococcales</taxon>
        <taxon>Methylococcaceae</taxon>
        <taxon>Methylobacter</taxon>
    </lineage>
</organism>
<protein>
    <submittedName>
        <fullName evidence="1">Uncharacterized protein</fullName>
    </submittedName>
</protein>